<dbReference type="STRING" id="211165.GCA_000317285_01757"/>
<organism evidence="1 2">
    <name type="scientific">Chlorogloeopsis fritschii PCC 6912</name>
    <dbReference type="NCBI Taxonomy" id="211165"/>
    <lineage>
        <taxon>Bacteria</taxon>
        <taxon>Bacillati</taxon>
        <taxon>Cyanobacteriota</taxon>
        <taxon>Cyanophyceae</taxon>
        <taxon>Nostocales</taxon>
        <taxon>Chlorogloeopsidaceae</taxon>
        <taxon>Chlorogloeopsis</taxon>
    </lineage>
</organism>
<sequence>MKTTISIDDLNIILEDLYAKIPPKSIFDRTNFYVFPLHEFIYLPHVQHNTNNETFTISDCDEHLTKRQKRRLRGKKRATKQKFSRINTSFVGIAFVKQGCDLPQIIAIQTQYSPSDIMSVIDPSWKTDCSYFSDNHYLNCAVNTSCTECRDYEPRTRN</sequence>
<dbReference type="AlphaFoldDB" id="A0A433N6A3"/>
<evidence type="ECO:0000313" key="2">
    <source>
        <dbReference type="Proteomes" id="UP000268857"/>
    </source>
</evidence>
<proteinExistence type="predicted"/>
<reference evidence="1 2" key="1">
    <citation type="journal article" date="2019" name="Genome Biol. Evol.">
        <title>Day and night: Metabolic profiles and evolutionary relationships of six axenic non-marine cyanobacteria.</title>
        <authorList>
            <person name="Will S.E."/>
            <person name="Henke P."/>
            <person name="Boedeker C."/>
            <person name="Huang S."/>
            <person name="Brinkmann H."/>
            <person name="Rohde M."/>
            <person name="Jarek M."/>
            <person name="Friedl T."/>
            <person name="Seufert S."/>
            <person name="Schumacher M."/>
            <person name="Overmann J."/>
            <person name="Neumann-Schaal M."/>
            <person name="Petersen J."/>
        </authorList>
    </citation>
    <scope>NUCLEOTIDE SEQUENCE [LARGE SCALE GENOMIC DNA]</scope>
    <source>
        <strain evidence="1 2">PCC 6912</strain>
    </source>
</reference>
<name>A0A433N6A3_CHLFR</name>
<protein>
    <submittedName>
        <fullName evidence="1">Uncharacterized protein</fullName>
    </submittedName>
</protein>
<accession>A0A433N6A3</accession>
<evidence type="ECO:0000313" key="1">
    <source>
        <dbReference type="EMBL" id="RUR77013.1"/>
    </source>
</evidence>
<comment type="caution">
    <text evidence="1">The sequence shown here is derived from an EMBL/GenBank/DDBJ whole genome shotgun (WGS) entry which is preliminary data.</text>
</comment>
<dbReference type="RefSeq" id="WP_016879408.1">
    <property type="nucleotide sequence ID" value="NZ_AJLN01000059.1"/>
</dbReference>
<dbReference type="EMBL" id="RSCJ01000018">
    <property type="protein sequence ID" value="RUR77013.1"/>
    <property type="molecule type" value="Genomic_DNA"/>
</dbReference>
<dbReference type="Proteomes" id="UP000268857">
    <property type="component" value="Unassembled WGS sequence"/>
</dbReference>
<keyword evidence="2" id="KW-1185">Reference proteome</keyword>
<gene>
    <name evidence="1" type="ORF">PCC6912_39720</name>
</gene>